<organism evidence="1">
    <name type="scientific">marine sediment metagenome</name>
    <dbReference type="NCBI Taxonomy" id="412755"/>
    <lineage>
        <taxon>unclassified sequences</taxon>
        <taxon>metagenomes</taxon>
        <taxon>ecological metagenomes</taxon>
    </lineage>
</organism>
<sequence>MRTMVKAVKSITIKAPVEKVFDYLSEPTNLPEIWPSLVEIKDVQKLPSGGTRNRWVYKMAGIRLEGTSESEDTECVPNQRLVSKTRGGAESTQIWMFQPEAGGTKVTFEVEYTVPIPVLGKLAEAIIVKMNDHEGELILANLKARMEV</sequence>
<comment type="caution">
    <text evidence="1">The sequence shown here is derived from an EMBL/GenBank/DDBJ whole genome shotgun (WGS) entry which is preliminary data.</text>
</comment>
<dbReference type="InterPro" id="IPR023393">
    <property type="entry name" value="START-like_dom_sf"/>
</dbReference>
<dbReference type="InterPro" id="IPR019587">
    <property type="entry name" value="Polyketide_cyclase/dehydratase"/>
</dbReference>
<dbReference type="Gene3D" id="3.30.530.20">
    <property type="match status" value="1"/>
</dbReference>
<name>X1E5H1_9ZZZZ</name>
<gene>
    <name evidence="1" type="ORF">S01H4_56697</name>
</gene>
<protein>
    <recommendedName>
        <fullName evidence="2">Coenzyme Q-binding protein COQ10 START domain-containing protein</fullName>
    </recommendedName>
</protein>
<evidence type="ECO:0000313" key="1">
    <source>
        <dbReference type="EMBL" id="GAH15645.1"/>
    </source>
</evidence>
<proteinExistence type="predicted"/>
<dbReference type="AlphaFoldDB" id="X1E5H1"/>
<evidence type="ECO:0008006" key="2">
    <source>
        <dbReference type="Google" id="ProtNLM"/>
    </source>
</evidence>
<dbReference type="EMBL" id="BART01032880">
    <property type="protein sequence ID" value="GAH15645.1"/>
    <property type="molecule type" value="Genomic_DNA"/>
</dbReference>
<accession>X1E5H1</accession>
<dbReference type="SUPFAM" id="SSF55961">
    <property type="entry name" value="Bet v1-like"/>
    <property type="match status" value="1"/>
</dbReference>
<reference evidence="1" key="1">
    <citation type="journal article" date="2014" name="Front. Microbiol.">
        <title>High frequency of phylogenetically diverse reductive dehalogenase-homologous genes in deep subseafloor sedimentary metagenomes.</title>
        <authorList>
            <person name="Kawai M."/>
            <person name="Futagami T."/>
            <person name="Toyoda A."/>
            <person name="Takaki Y."/>
            <person name="Nishi S."/>
            <person name="Hori S."/>
            <person name="Arai W."/>
            <person name="Tsubouchi T."/>
            <person name="Morono Y."/>
            <person name="Uchiyama I."/>
            <person name="Ito T."/>
            <person name="Fujiyama A."/>
            <person name="Inagaki F."/>
            <person name="Takami H."/>
        </authorList>
    </citation>
    <scope>NUCLEOTIDE SEQUENCE</scope>
    <source>
        <strain evidence="1">Expedition CK06-06</strain>
    </source>
</reference>
<dbReference type="Pfam" id="PF10604">
    <property type="entry name" value="Polyketide_cyc2"/>
    <property type="match status" value="1"/>
</dbReference>